<name>A0A8H6SB46_MYCCL</name>
<comment type="catalytic activity">
    <reaction evidence="1">
        <text>Hydrolysis of (1-&gt;4)-beta-D-glucosidic linkages in cellulose and cellotetraose, releasing cellobiose from the non-reducing ends of the chains.</text>
        <dbReference type="EC" id="3.2.1.91"/>
    </reaction>
</comment>
<dbReference type="GO" id="GO:0030245">
    <property type="term" value="P:cellulose catabolic process"/>
    <property type="evidence" value="ECO:0007669"/>
    <property type="project" value="UniProtKB-KW"/>
</dbReference>
<evidence type="ECO:0000256" key="8">
    <source>
        <dbReference type="ARBA" id="ARBA00023326"/>
    </source>
</evidence>
<dbReference type="OrthoDB" id="412382at2759"/>
<keyword evidence="4 9" id="KW-0378">Hydrolase</keyword>
<keyword evidence="3 10" id="KW-0732">Signal</keyword>
<dbReference type="InterPro" id="IPR013320">
    <property type="entry name" value="ConA-like_dom_sf"/>
</dbReference>
<dbReference type="InterPro" id="IPR001722">
    <property type="entry name" value="Glyco_hydro_7"/>
</dbReference>
<dbReference type="CDD" id="cd07999">
    <property type="entry name" value="GH7_CBH_EG"/>
    <property type="match status" value="1"/>
</dbReference>
<dbReference type="SUPFAM" id="SSF49899">
    <property type="entry name" value="Concanavalin A-like lectins/glucanases"/>
    <property type="match status" value="1"/>
</dbReference>
<dbReference type="Gene3D" id="2.70.100.10">
    <property type="entry name" value="Glycoside hydrolase, family 7, domain"/>
    <property type="match status" value="2"/>
</dbReference>
<dbReference type="AlphaFoldDB" id="A0A8H6SB46"/>
<evidence type="ECO:0000256" key="10">
    <source>
        <dbReference type="SAM" id="SignalP"/>
    </source>
</evidence>
<feature type="chain" id="PRO_5034458795" description="Glucanase" evidence="10">
    <location>
        <begin position="19"/>
        <end position="428"/>
    </location>
</feature>
<reference evidence="11" key="1">
    <citation type="submission" date="2020-05" db="EMBL/GenBank/DDBJ databases">
        <title>Mycena genomes resolve the evolution of fungal bioluminescence.</title>
        <authorList>
            <person name="Tsai I.J."/>
        </authorList>
    </citation>
    <scope>NUCLEOTIDE SEQUENCE</scope>
    <source>
        <strain evidence="11">110903Hualien_Pintung</strain>
    </source>
</reference>
<feature type="signal peptide" evidence="10">
    <location>
        <begin position="1"/>
        <end position="18"/>
    </location>
</feature>
<dbReference type="PANTHER" id="PTHR33753:SF2">
    <property type="entry name" value="GLYCOSIDE HYDROLASE FAMILY 7 PROTEIN"/>
    <property type="match status" value="1"/>
</dbReference>
<evidence type="ECO:0000256" key="4">
    <source>
        <dbReference type="ARBA" id="ARBA00022801"/>
    </source>
</evidence>
<dbReference type="EMBL" id="JACAZE010000017">
    <property type="protein sequence ID" value="KAF7296285.1"/>
    <property type="molecule type" value="Genomic_DNA"/>
</dbReference>
<sequence>MSPTALFALAALLPAALGQLAGTNTAENHPSLSWQTCTGTGGNSCTSNSGSVVIDANWRWTHEGTSGGNALTLKFVTFGQQENIGSRVYLLNSGGTAYQPFDFVNKEFVPLTHHSFDVDVSQLPCGLNGALYFVQMDTDGGVAKSNGLNKAGPKYGTGYCDSQCPRDLKFIQGLANNVGWVPSANDSNSGTGNMGTCCPEMDIWEANSVSTALTPHTCTTLGQSTCTGSACSAPNVTSGTCDQSGCDFNPYRMGVTNFFGPHETIDTTQKMTVVTQFIGSPITQIKRFYVQNGVVHGNPNSTISGVSGNSITDSFCAAQKSAFGDTNTFAQKGGMSGMSSAASAGMVLVMSLWDDHAADMLWLDAPLPADQIRFFSRRDECCTGSRGTCSSSSGQPSQVESQSANAQVVFSNIKFGPIGSTFNQGSAQ</sequence>
<evidence type="ECO:0000313" key="12">
    <source>
        <dbReference type="Proteomes" id="UP000613580"/>
    </source>
</evidence>
<evidence type="ECO:0000313" key="11">
    <source>
        <dbReference type="EMBL" id="KAF7296285.1"/>
    </source>
</evidence>
<evidence type="ECO:0000256" key="2">
    <source>
        <dbReference type="ARBA" id="ARBA00006044"/>
    </source>
</evidence>
<comment type="similarity">
    <text evidence="2 9">Belongs to the glycosyl hydrolase 7 (cellulase C) family.</text>
</comment>
<evidence type="ECO:0000256" key="7">
    <source>
        <dbReference type="ARBA" id="ARBA00023295"/>
    </source>
</evidence>
<keyword evidence="12" id="KW-1185">Reference proteome</keyword>
<keyword evidence="7 9" id="KW-0326">Glycosidase</keyword>
<dbReference type="GO" id="GO:0016162">
    <property type="term" value="F:cellulose 1,4-beta-cellobiosidase activity"/>
    <property type="evidence" value="ECO:0007669"/>
    <property type="project" value="UniProtKB-EC"/>
</dbReference>
<evidence type="ECO:0000256" key="1">
    <source>
        <dbReference type="ARBA" id="ARBA00001641"/>
    </source>
</evidence>
<evidence type="ECO:0000256" key="6">
    <source>
        <dbReference type="ARBA" id="ARBA00023277"/>
    </source>
</evidence>
<proteinExistence type="inferred from homology"/>
<dbReference type="Pfam" id="PF00840">
    <property type="entry name" value="Glyco_hydro_7"/>
    <property type="match status" value="2"/>
</dbReference>
<accession>A0A8H6SB46</accession>
<dbReference type="InterPro" id="IPR037019">
    <property type="entry name" value="Glyco_hydro_7_sf"/>
</dbReference>
<protein>
    <recommendedName>
        <fullName evidence="9">Glucanase</fullName>
        <ecNumber evidence="9">3.2.1.-</ecNumber>
    </recommendedName>
</protein>
<dbReference type="PANTHER" id="PTHR33753">
    <property type="entry name" value="1,4-BETA-D-GLUCAN CELLOBIOHYDROLASE B"/>
    <property type="match status" value="1"/>
</dbReference>
<organism evidence="11 12">
    <name type="scientific">Mycena chlorophos</name>
    <name type="common">Agaric fungus</name>
    <name type="synonym">Agaricus chlorophos</name>
    <dbReference type="NCBI Taxonomy" id="658473"/>
    <lineage>
        <taxon>Eukaryota</taxon>
        <taxon>Fungi</taxon>
        <taxon>Dikarya</taxon>
        <taxon>Basidiomycota</taxon>
        <taxon>Agaricomycotina</taxon>
        <taxon>Agaricomycetes</taxon>
        <taxon>Agaricomycetidae</taxon>
        <taxon>Agaricales</taxon>
        <taxon>Marasmiineae</taxon>
        <taxon>Mycenaceae</taxon>
        <taxon>Mycena</taxon>
    </lineage>
</organism>
<dbReference type="Proteomes" id="UP000613580">
    <property type="component" value="Unassembled WGS sequence"/>
</dbReference>
<dbReference type="PRINTS" id="PR00734">
    <property type="entry name" value="GLHYDRLASE7"/>
</dbReference>
<keyword evidence="6" id="KW-0119">Carbohydrate metabolism</keyword>
<keyword evidence="5 9" id="KW-0136">Cellulose degradation</keyword>
<dbReference type="EC" id="3.2.1.-" evidence="9"/>
<gene>
    <name evidence="11" type="ORF">HMN09_01098100</name>
</gene>
<evidence type="ECO:0000256" key="9">
    <source>
        <dbReference type="RuleBase" id="RU361164"/>
    </source>
</evidence>
<comment type="caution">
    <text evidence="11">The sequence shown here is derived from an EMBL/GenBank/DDBJ whole genome shotgun (WGS) entry which is preliminary data.</text>
</comment>
<evidence type="ECO:0000256" key="3">
    <source>
        <dbReference type="ARBA" id="ARBA00022729"/>
    </source>
</evidence>
<keyword evidence="8 9" id="KW-0624">Polysaccharide degradation</keyword>
<evidence type="ECO:0000256" key="5">
    <source>
        <dbReference type="ARBA" id="ARBA00023001"/>
    </source>
</evidence>